<comment type="subcellular location">
    <subcellularLocation>
        <location evidence="7">Endoplasmic reticulum</location>
    </subcellularLocation>
    <subcellularLocation>
        <location evidence="7">Golgi apparatus</location>
        <location evidence="7">cis-Golgi network</location>
    </subcellularLocation>
    <subcellularLocation>
        <location evidence="1">Golgi apparatus</location>
    </subcellularLocation>
</comment>
<dbReference type="GO" id="GO:0005783">
    <property type="term" value="C:endoplasmic reticulum"/>
    <property type="evidence" value="ECO:0007669"/>
    <property type="project" value="UniProtKB-SubCell"/>
</dbReference>
<dbReference type="InterPro" id="IPR011012">
    <property type="entry name" value="Longin-like_dom_sf"/>
</dbReference>
<dbReference type="EMBL" id="GL883026">
    <property type="protein sequence ID" value="EGG15394.1"/>
    <property type="molecule type" value="Genomic_DNA"/>
</dbReference>
<keyword evidence="2 7" id="KW-0813">Transport</keyword>
<dbReference type="InterPro" id="IPR007233">
    <property type="entry name" value="TRAPPC"/>
</dbReference>
<keyword evidence="5 7" id="KW-0333">Golgi apparatus</keyword>
<evidence type="ECO:0000313" key="9">
    <source>
        <dbReference type="Proteomes" id="UP000007797"/>
    </source>
</evidence>
<comment type="similarity">
    <text evidence="6">Belongs to the TRAPP small subunits family. TRAPPC4 subfamily.</text>
</comment>
<evidence type="ECO:0000256" key="6">
    <source>
        <dbReference type="ARBA" id="ARBA00038179"/>
    </source>
</evidence>
<dbReference type="CDD" id="cd14856">
    <property type="entry name" value="TRAPPC4_synbindin"/>
    <property type="match status" value="1"/>
</dbReference>
<sequence>MIITSCRNINVDDRDENLAFAVNVKVMAIYSLYILNKAGTLIFQNDYVGSVEKLSHNAYISLGSMFHGLHAIASNLSPTGSSSGIETIETEAFKLQCFQTHTGMKFYTISDPNHPNLDEILHNIYELYTDYVLKNPFYELEMSIRCDLFDDKLNRLLKGTTAD</sequence>
<dbReference type="STRING" id="1054147.F4Q9M5"/>
<evidence type="ECO:0000256" key="7">
    <source>
        <dbReference type="RuleBase" id="RU366065"/>
    </source>
</evidence>
<dbReference type="GO" id="GO:0005794">
    <property type="term" value="C:Golgi apparatus"/>
    <property type="evidence" value="ECO:0007669"/>
    <property type="project" value="UniProtKB-SubCell"/>
</dbReference>
<dbReference type="SMART" id="SM01399">
    <property type="entry name" value="Sybindin"/>
    <property type="match status" value="1"/>
</dbReference>
<dbReference type="KEGG" id="dfa:DFA_10228"/>
<accession>F4Q9M5</accession>
<evidence type="ECO:0000256" key="3">
    <source>
        <dbReference type="ARBA" id="ARBA00022824"/>
    </source>
</evidence>
<reference evidence="9" key="1">
    <citation type="journal article" date="2011" name="Genome Res.">
        <title>Phylogeny-wide analysis of social amoeba genomes highlights ancient origins for complex intercellular communication.</title>
        <authorList>
            <person name="Heidel A.J."/>
            <person name="Lawal H.M."/>
            <person name="Felder M."/>
            <person name="Schilde C."/>
            <person name="Helps N.R."/>
            <person name="Tunggal B."/>
            <person name="Rivero F."/>
            <person name="John U."/>
            <person name="Schleicher M."/>
            <person name="Eichinger L."/>
            <person name="Platzer M."/>
            <person name="Noegel A.A."/>
            <person name="Schaap P."/>
            <person name="Gloeckner G."/>
        </authorList>
    </citation>
    <scope>NUCLEOTIDE SEQUENCE [LARGE SCALE GENOMIC DNA]</scope>
    <source>
        <strain evidence="9">SH3</strain>
    </source>
</reference>
<keyword evidence="3 7" id="KW-0256">Endoplasmic reticulum</keyword>
<evidence type="ECO:0000256" key="4">
    <source>
        <dbReference type="ARBA" id="ARBA00022892"/>
    </source>
</evidence>
<evidence type="ECO:0000313" key="8">
    <source>
        <dbReference type="EMBL" id="EGG15394.1"/>
    </source>
</evidence>
<dbReference type="GO" id="GO:0006888">
    <property type="term" value="P:endoplasmic reticulum to Golgi vesicle-mediated transport"/>
    <property type="evidence" value="ECO:0007669"/>
    <property type="project" value="UniProtKB-UniRule"/>
</dbReference>
<dbReference type="GO" id="GO:0030008">
    <property type="term" value="C:TRAPP complex"/>
    <property type="evidence" value="ECO:0007669"/>
    <property type="project" value="UniProtKB-UniRule"/>
</dbReference>
<dbReference type="GeneID" id="14867090"/>
<name>F4Q9M5_CACFS</name>
<gene>
    <name evidence="8" type="primary">trappc4</name>
    <name evidence="8" type="ORF">DFA_10228</name>
</gene>
<dbReference type="Gene3D" id="3.30.450.70">
    <property type="match status" value="1"/>
</dbReference>
<dbReference type="OrthoDB" id="246406at2759"/>
<evidence type="ECO:0000256" key="2">
    <source>
        <dbReference type="ARBA" id="ARBA00022448"/>
    </source>
</evidence>
<keyword evidence="4 7" id="KW-0931">ER-Golgi transport</keyword>
<dbReference type="PANTHER" id="PTHR23249">
    <property type="entry name" value="TRAFFICKING PROTEIN PARTICLE COMPLEX SUBUNIT"/>
    <property type="match status" value="1"/>
</dbReference>
<keyword evidence="9" id="KW-1185">Reference proteome</keyword>
<protein>
    <recommendedName>
        <fullName evidence="7">Trafficking protein particle complex subunit</fullName>
    </recommendedName>
</protein>
<evidence type="ECO:0000256" key="1">
    <source>
        <dbReference type="ARBA" id="ARBA00004555"/>
    </source>
</evidence>
<dbReference type="RefSeq" id="XP_004354136.1">
    <property type="nucleotide sequence ID" value="XM_004354084.1"/>
</dbReference>
<dbReference type="AlphaFoldDB" id="F4Q9M5"/>
<dbReference type="SUPFAM" id="SSF64356">
    <property type="entry name" value="SNARE-like"/>
    <property type="match status" value="1"/>
</dbReference>
<evidence type="ECO:0000256" key="5">
    <source>
        <dbReference type="ARBA" id="ARBA00023034"/>
    </source>
</evidence>
<dbReference type="FunFam" id="3.30.450.70:FF:000007">
    <property type="entry name" value="Putative sybindin-like family protein"/>
    <property type="match status" value="1"/>
</dbReference>
<dbReference type="Proteomes" id="UP000007797">
    <property type="component" value="Unassembled WGS sequence"/>
</dbReference>
<dbReference type="OMA" id="MPIRTEG"/>
<organism evidence="8 9">
    <name type="scientific">Cavenderia fasciculata</name>
    <name type="common">Slime mold</name>
    <name type="synonym">Dictyostelium fasciculatum</name>
    <dbReference type="NCBI Taxonomy" id="261658"/>
    <lineage>
        <taxon>Eukaryota</taxon>
        <taxon>Amoebozoa</taxon>
        <taxon>Evosea</taxon>
        <taxon>Eumycetozoa</taxon>
        <taxon>Dictyostelia</taxon>
        <taxon>Acytosteliales</taxon>
        <taxon>Cavenderiaceae</taxon>
        <taxon>Cavenderia</taxon>
    </lineage>
</organism>
<dbReference type="Pfam" id="PF04099">
    <property type="entry name" value="Sybindin"/>
    <property type="match status" value="1"/>
</dbReference>
<comment type="subunit">
    <text evidence="7">Part of the multisubunit transport protein particle (TRAPP) complex.</text>
</comment>
<proteinExistence type="inferred from homology"/>
<dbReference type="PANTHER" id="PTHR23249:SF15">
    <property type="entry name" value="TRAFFICKING PROTEIN PARTICLE COMPLEX SUBUNIT 4"/>
    <property type="match status" value="1"/>
</dbReference>